<dbReference type="Proteomes" id="UP000067625">
    <property type="component" value="Chromosome"/>
</dbReference>
<sequence>MILAKKCIYISSSLLLFLLLASCGEANQIKITEFTRNEKALLEVTADQYFSATLTGLTDEVYYIGLYAEHYENGKLLTKYGGGADLNLLREKKDVKGLRAIFILEEDVSAMPGATVIKMGLNNNRGVATKGTERIEGNEYFEHVENASGTVPKSITIGEPVLIGCTMKDSEEIEISGEVTHSNIEELINQP</sequence>
<accession>A0A0M4FP14</accession>
<name>A0A0M4FP14_9BACI</name>
<reference evidence="2 3" key="2">
    <citation type="journal article" date="2016" name="Int. J. Syst. Evol. Microbiol.">
        <title>Bacillus gobiensis sp. nov., isolated from a soil sample.</title>
        <authorList>
            <person name="Liu B."/>
            <person name="Liu G.H."/>
            <person name="Cetin S."/>
            <person name="Schumann P."/>
            <person name="Pan Z.Z."/>
            <person name="Chen Q.Q."/>
        </authorList>
    </citation>
    <scope>NUCLEOTIDE SEQUENCE [LARGE SCALE GENOMIC DNA]</scope>
    <source>
        <strain evidence="2 3">FJAT-4402</strain>
    </source>
</reference>
<feature type="chain" id="PRO_5005794432" evidence="1">
    <location>
        <begin position="27"/>
        <end position="191"/>
    </location>
</feature>
<dbReference type="EMBL" id="CP012600">
    <property type="protein sequence ID" value="ALC80497.1"/>
    <property type="molecule type" value="Genomic_DNA"/>
</dbReference>
<dbReference type="PATRIC" id="fig|1441095.3.peg.439"/>
<dbReference type="RefSeq" id="WP_053602231.1">
    <property type="nucleotide sequence ID" value="NZ_CP012600.1"/>
</dbReference>
<evidence type="ECO:0000313" key="2">
    <source>
        <dbReference type="EMBL" id="ALC80497.1"/>
    </source>
</evidence>
<keyword evidence="3" id="KW-1185">Reference proteome</keyword>
<dbReference type="PROSITE" id="PS51257">
    <property type="entry name" value="PROKAR_LIPOPROTEIN"/>
    <property type="match status" value="1"/>
</dbReference>
<feature type="signal peptide" evidence="1">
    <location>
        <begin position="1"/>
        <end position="26"/>
    </location>
</feature>
<protein>
    <submittedName>
        <fullName evidence="2">Uncharacterized protein</fullName>
    </submittedName>
</protein>
<dbReference type="AlphaFoldDB" id="A0A0M4FP14"/>
<dbReference type="STRING" id="1441095.AM592_02030"/>
<evidence type="ECO:0000256" key="1">
    <source>
        <dbReference type="SAM" id="SignalP"/>
    </source>
</evidence>
<reference evidence="3" key="1">
    <citation type="submission" date="2015-08" db="EMBL/GenBank/DDBJ databases">
        <title>Genome sequencing project for genomic taxonomy and phylogenomics of Bacillus-like bacteria.</title>
        <authorList>
            <person name="Liu B."/>
            <person name="Wang J."/>
            <person name="Zhu Y."/>
            <person name="Liu G."/>
            <person name="Chen Q."/>
            <person name="Chen Z."/>
            <person name="Lan J."/>
            <person name="Che J."/>
            <person name="Ge C."/>
            <person name="Shi H."/>
            <person name="Pan Z."/>
            <person name="Liu X."/>
        </authorList>
    </citation>
    <scope>NUCLEOTIDE SEQUENCE [LARGE SCALE GENOMIC DNA]</scope>
    <source>
        <strain evidence="3">FJAT-4402</strain>
    </source>
</reference>
<evidence type="ECO:0000313" key="3">
    <source>
        <dbReference type="Proteomes" id="UP000067625"/>
    </source>
</evidence>
<keyword evidence="1" id="KW-0732">Signal</keyword>
<gene>
    <name evidence="2" type="ORF">AM592_02030</name>
</gene>
<organism evidence="2 3">
    <name type="scientific">Bacillus gobiensis</name>
    <dbReference type="NCBI Taxonomy" id="1441095"/>
    <lineage>
        <taxon>Bacteria</taxon>
        <taxon>Bacillati</taxon>
        <taxon>Bacillota</taxon>
        <taxon>Bacilli</taxon>
        <taxon>Bacillales</taxon>
        <taxon>Bacillaceae</taxon>
        <taxon>Bacillus</taxon>
    </lineage>
</organism>
<proteinExistence type="predicted"/>